<evidence type="ECO:0000313" key="2">
    <source>
        <dbReference type="EMBL" id="PIR47894.1"/>
    </source>
</evidence>
<evidence type="ECO:0000313" key="3">
    <source>
        <dbReference type="Proteomes" id="UP000230084"/>
    </source>
</evidence>
<dbReference type="Proteomes" id="UP000230084">
    <property type="component" value="Unassembled WGS sequence"/>
</dbReference>
<dbReference type="Pfam" id="PF01928">
    <property type="entry name" value="CYTH"/>
    <property type="match status" value="1"/>
</dbReference>
<dbReference type="GO" id="GO:0050333">
    <property type="term" value="F:thiamine triphosphate phosphatase activity"/>
    <property type="evidence" value="ECO:0007669"/>
    <property type="project" value="InterPro"/>
</dbReference>
<comment type="caution">
    <text evidence="2">The sequence shown here is derived from an EMBL/GenBank/DDBJ whole genome shotgun (WGS) entry which is preliminary data.</text>
</comment>
<dbReference type="PROSITE" id="PS51707">
    <property type="entry name" value="CYTH"/>
    <property type="match status" value="1"/>
</dbReference>
<dbReference type="GO" id="GO:0000287">
    <property type="term" value="F:magnesium ion binding"/>
    <property type="evidence" value="ECO:0007669"/>
    <property type="project" value="TreeGrafter"/>
</dbReference>
<accession>A0A2H0RPH6</accession>
<sequence>MMEVEKKFHLTPEEEARLIEGAVHMYTKTICDVYFDRGVELCTTDRWLRLRDGRFELKLPMHAISEGKPSVDRYQEIDNDAEILEVLGLDLFELTDEQLIKAGFERISEYKTIRTSYEKEGFTIVFDKMDFEFQICEVERVVEEGTDLNMVADQILDFAKRHGLAENRVLGKLLVYLQQRDPDRFKAMQEAGVIPE</sequence>
<name>A0A2H0RPH6_9BACT</name>
<reference evidence="2 3" key="1">
    <citation type="submission" date="2017-09" db="EMBL/GenBank/DDBJ databases">
        <title>Depth-based differentiation of microbial function through sediment-hosted aquifers and enrichment of novel symbionts in the deep terrestrial subsurface.</title>
        <authorList>
            <person name="Probst A.J."/>
            <person name="Ladd B."/>
            <person name="Jarett J.K."/>
            <person name="Geller-Mcgrath D.E."/>
            <person name="Sieber C.M."/>
            <person name="Emerson J.B."/>
            <person name="Anantharaman K."/>
            <person name="Thomas B.C."/>
            <person name="Malmstrom R."/>
            <person name="Stieglmeier M."/>
            <person name="Klingl A."/>
            <person name="Woyke T."/>
            <person name="Ryan C.M."/>
            <person name="Banfield J.F."/>
        </authorList>
    </citation>
    <scope>NUCLEOTIDE SEQUENCE [LARGE SCALE GENOMIC DNA]</scope>
    <source>
        <strain evidence="2">CG10_big_fil_rev_8_21_14_0_10_50_16</strain>
    </source>
</reference>
<dbReference type="PANTHER" id="PTHR14586:SF1">
    <property type="entry name" value="THIAMINE-TRIPHOSPHATASE"/>
    <property type="match status" value="1"/>
</dbReference>
<dbReference type="InterPro" id="IPR033469">
    <property type="entry name" value="CYTH-like_dom_sf"/>
</dbReference>
<dbReference type="EMBL" id="PCYM01000001">
    <property type="protein sequence ID" value="PIR47894.1"/>
    <property type="molecule type" value="Genomic_DNA"/>
</dbReference>
<dbReference type="InterPro" id="IPR039582">
    <property type="entry name" value="THTPA"/>
</dbReference>
<dbReference type="AlphaFoldDB" id="A0A2H0RPH6"/>
<dbReference type="SMART" id="SM01118">
    <property type="entry name" value="CYTH"/>
    <property type="match status" value="1"/>
</dbReference>
<evidence type="ECO:0000259" key="1">
    <source>
        <dbReference type="PROSITE" id="PS51707"/>
    </source>
</evidence>
<dbReference type="PANTHER" id="PTHR14586">
    <property type="entry name" value="THIAMINE-TRIPHOSPHATASE"/>
    <property type="match status" value="1"/>
</dbReference>
<dbReference type="GO" id="GO:0042357">
    <property type="term" value="P:thiamine diphosphate metabolic process"/>
    <property type="evidence" value="ECO:0007669"/>
    <property type="project" value="TreeGrafter"/>
</dbReference>
<dbReference type="InterPro" id="IPR023577">
    <property type="entry name" value="CYTH_domain"/>
</dbReference>
<gene>
    <name evidence="2" type="ORF">COV06_00640</name>
</gene>
<organism evidence="2 3">
    <name type="scientific">Candidatus Uhrbacteria bacterium CG10_big_fil_rev_8_21_14_0_10_50_16</name>
    <dbReference type="NCBI Taxonomy" id="1975039"/>
    <lineage>
        <taxon>Bacteria</taxon>
        <taxon>Candidatus Uhriibacteriota</taxon>
    </lineage>
</organism>
<feature type="domain" description="CYTH" evidence="1">
    <location>
        <begin position="1"/>
        <end position="180"/>
    </location>
</feature>
<dbReference type="SUPFAM" id="SSF55154">
    <property type="entry name" value="CYTH-like phosphatases"/>
    <property type="match status" value="1"/>
</dbReference>
<protein>
    <recommendedName>
        <fullName evidence="1">CYTH domain-containing protein</fullName>
    </recommendedName>
</protein>
<proteinExistence type="predicted"/>
<dbReference type="Gene3D" id="2.40.320.10">
    <property type="entry name" value="Hypothetical Protein Pfu-838710-001"/>
    <property type="match status" value="1"/>
</dbReference>